<sequence length="1177" mass="130565">MPTTPDAIIAAITDAATVGFRGRLIARGQARAMIWRNGVLPPGAPDFSAQLSFDLHSYAYGLLGLGLRLLESDGDPNQARIAFEQAATALESVMANGNREEADRDFHFLLAAASYHLAHLSARAYSLLAIVADEANFSPIEHALTLLIRRDINSLRTRVYTFRLDGRGSDATITTFLQQHLTESIVADAAERDGKDFLFEGLNLALTDVFFGAFSMFLLALDRGEYTLLERAIAQLRENLDICGELNLIPQWWVHRIAIHLLNDFWSNTFHEKVPLLPAGGVAPSWPVLRELFIGLLARRPRAEVDLWPSQIEAASRAVNQTDNLVVSLPTSAGKTRIAELSILRCLAGGRRAIVVTPLRALSAQTEATLQRTFGPLGKTISALYGSIGVSGFDEDAIRGRDIVVATPEKLDFALRNDPSLLDDVGLLVFDEGHMIGSGEREVRYEVQIQRLLRRQDADQRRIVCLSAILPDGDQMEDFSAWLRRDQPGGPIKNDWRPTRLRFGEVTWNSPTARLNLRVGEERPFVPRFLTGAAPPLFVPPKKRRNRLFPDNQQELSLATAWRLVRDGQTVLIYCPERRSVEPFAKVIVDLHSRGALESLLTVELTTLQIAIALGEEWLGTDSYILKCLRLGVALHHGALPTAYRKEIERLLREGILKVTISSPTLAQGLNLSATAVVMHSLYRHGELIKVSEFKNVIGRAGRAYIDVEGLVLYPIFEDVNNRKHNKWVNLIEDHGAREMESGLIQLIFSLLSRMHSRIGGNLDRLIDYVINNAAAWVFPEVAGEKVDEREQALKEWDRHMATLDTAILSLIGEADVPDDQIETALDNILQSSLWQRRLLRVNDESRAAYRTALFTRSRYIWANSTAVTRRGYFLAGLGLEAGHALDAIAPEANNLLMQANAALVVSDHEAAITAITEIAERVFTFYPFEPDTLPANWREILRGWLLGHPLAMMIAGEEVDALQFIEGGLGYRLPWAMEALRVRAAANGDTVGMPALALEDYELGLAVPAVETGTMNRSASILIQAGFNSRLAAIKAVTDTAANFTNGAELHDWLRSPGLAVYSAQPNWPTVEARTIWLEFIQEFAPSDNLSWARRDYLGNVNWFDVPALPGTPVGLFHWNGQPLVLAPDGHAIGLLQHPLNLNRRGLVRATVAMNNGQINLSYLGPDDLWVVAKPH</sequence>
<dbReference type="Pfam" id="PF00270">
    <property type="entry name" value="DEAD"/>
    <property type="match status" value="1"/>
</dbReference>
<dbReference type="Gene3D" id="3.40.50.300">
    <property type="entry name" value="P-loop containing nucleotide triphosphate hydrolases"/>
    <property type="match status" value="2"/>
</dbReference>
<protein>
    <recommendedName>
        <fullName evidence="9">DEAD/DEAH box helicase</fullName>
    </recommendedName>
</protein>
<dbReference type="InterPro" id="IPR050474">
    <property type="entry name" value="Hel308_SKI2-like"/>
</dbReference>
<name>A0A285B876_9ENTR</name>
<dbReference type="InterPro" id="IPR001650">
    <property type="entry name" value="Helicase_C-like"/>
</dbReference>
<dbReference type="GO" id="GO:0003676">
    <property type="term" value="F:nucleic acid binding"/>
    <property type="evidence" value="ECO:0007669"/>
    <property type="project" value="InterPro"/>
</dbReference>
<dbReference type="RefSeq" id="WP_032724440.1">
    <property type="nucleotide sequence ID" value="NZ_CABHBS010000017.1"/>
</dbReference>
<keyword evidence="4" id="KW-0067">ATP-binding</keyword>
<dbReference type="GO" id="GO:0004386">
    <property type="term" value="F:helicase activity"/>
    <property type="evidence" value="ECO:0007669"/>
    <property type="project" value="UniProtKB-KW"/>
</dbReference>
<evidence type="ECO:0000259" key="6">
    <source>
        <dbReference type="PROSITE" id="PS51194"/>
    </source>
</evidence>
<evidence type="ECO:0000256" key="3">
    <source>
        <dbReference type="ARBA" id="ARBA00022806"/>
    </source>
</evidence>
<dbReference type="PANTHER" id="PTHR47961">
    <property type="entry name" value="DNA POLYMERASE THETA, PUTATIVE (AFU_ORTHOLOGUE AFUA_1G05260)-RELATED"/>
    <property type="match status" value="1"/>
</dbReference>
<gene>
    <name evidence="7" type="ORF">KOSB73_320039</name>
</gene>
<dbReference type="EMBL" id="FZTC01000026">
    <property type="protein sequence ID" value="SNU37201.1"/>
    <property type="molecule type" value="Genomic_DNA"/>
</dbReference>
<evidence type="ECO:0000256" key="1">
    <source>
        <dbReference type="ARBA" id="ARBA00022741"/>
    </source>
</evidence>
<evidence type="ECO:0000313" key="8">
    <source>
        <dbReference type="Proteomes" id="UP000220639"/>
    </source>
</evidence>
<feature type="domain" description="Helicase C-terminal" evidence="6">
    <location>
        <begin position="567"/>
        <end position="748"/>
    </location>
</feature>
<dbReference type="PROSITE" id="PS51192">
    <property type="entry name" value="HELICASE_ATP_BIND_1"/>
    <property type="match status" value="1"/>
</dbReference>
<dbReference type="Proteomes" id="UP000220639">
    <property type="component" value="Unassembled WGS sequence"/>
</dbReference>
<evidence type="ECO:0000256" key="2">
    <source>
        <dbReference type="ARBA" id="ARBA00022801"/>
    </source>
</evidence>
<dbReference type="SMART" id="SM00487">
    <property type="entry name" value="DEXDc"/>
    <property type="match status" value="1"/>
</dbReference>
<dbReference type="GO" id="GO:0016787">
    <property type="term" value="F:hydrolase activity"/>
    <property type="evidence" value="ECO:0007669"/>
    <property type="project" value="UniProtKB-KW"/>
</dbReference>
<dbReference type="CDD" id="cd17921">
    <property type="entry name" value="DEXHc_Ski2"/>
    <property type="match status" value="1"/>
</dbReference>
<dbReference type="PROSITE" id="PS51194">
    <property type="entry name" value="HELICASE_CTER"/>
    <property type="match status" value="1"/>
</dbReference>
<dbReference type="InterPro" id="IPR011545">
    <property type="entry name" value="DEAD/DEAH_box_helicase_dom"/>
</dbReference>
<dbReference type="SUPFAM" id="SSF52540">
    <property type="entry name" value="P-loop containing nucleoside triphosphate hydrolases"/>
    <property type="match status" value="1"/>
</dbReference>
<dbReference type="SMART" id="SM00490">
    <property type="entry name" value="HELICc"/>
    <property type="match status" value="1"/>
</dbReference>
<evidence type="ECO:0008006" key="9">
    <source>
        <dbReference type="Google" id="ProtNLM"/>
    </source>
</evidence>
<dbReference type="InterPro" id="IPR027417">
    <property type="entry name" value="P-loop_NTPase"/>
</dbReference>
<evidence type="ECO:0000256" key="4">
    <source>
        <dbReference type="ARBA" id="ARBA00022840"/>
    </source>
</evidence>
<accession>A0A285B876</accession>
<keyword evidence="3" id="KW-0347">Helicase</keyword>
<keyword evidence="1" id="KW-0547">Nucleotide-binding</keyword>
<dbReference type="GO" id="GO:0005524">
    <property type="term" value="F:ATP binding"/>
    <property type="evidence" value="ECO:0007669"/>
    <property type="project" value="UniProtKB-KW"/>
</dbReference>
<feature type="domain" description="Helicase ATP-binding" evidence="5">
    <location>
        <begin position="316"/>
        <end position="488"/>
    </location>
</feature>
<evidence type="ECO:0000259" key="5">
    <source>
        <dbReference type="PROSITE" id="PS51192"/>
    </source>
</evidence>
<evidence type="ECO:0000313" key="7">
    <source>
        <dbReference type="EMBL" id="SNU37201.1"/>
    </source>
</evidence>
<dbReference type="PANTHER" id="PTHR47961:SF6">
    <property type="entry name" value="DNA-DIRECTED DNA POLYMERASE"/>
    <property type="match status" value="1"/>
</dbReference>
<dbReference type="InterPro" id="IPR014001">
    <property type="entry name" value="Helicase_ATP-bd"/>
</dbReference>
<keyword evidence="2" id="KW-0378">Hydrolase</keyword>
<reference evidence="8" key="1">
    <citation type="submission" date="2017-08" db="EMBL/GenBank/DDBJ databases">
        <authorList>
            <person name="Brisse S."/>
        </authorList>
    </citation>
    <scope>NUCLEOTIDE SEQUENCE [LARGE SCALE GENOMIC DNA]</scope>
    <source>
        <strain evidence="8">06D021</strain>
    </source>
</reference>
<dbReference type="AlphaFoldDB" id="A0A285B876"/>
<dbReference type="Pfam" id="PF00271">
    <property type="entry name" value="Helicase_C"/>
    <property type="match status" value="1"/>
</dbReference>
<proteinExistence type="predicted"/>
<organism evidence="7 8">
    <name type="scientific">Klebsiella grimontii</name>
    <dbReference type="NCBI Taxonomy" id="2058152"/>
    <lineage>
        <taxon>Bacteria</taxon>
        <taxon>Pseudomonadati</taxon>
        <taxon>Pseudomonadota</taxon>
        <taxon>Gammaproteobacteria</taxon>
        <taxon>Enterobacterales</taxon>
        <taxon>Enterobacteriaceae</taxon>
        <taxon>Klebsiella/Raoultella group</taxon>
        <taxon>Klebsiella</taxon>
    </lineage>
</organism>